<dbReference type="Pfam" id="PF00582">
    <property type="entry name" value="Usp"/>
    <property type="match status" value="1"/>
</dbReference>
<dbReference type="AlphaFoldDB" id="A0A1N7H3U4"/>
<evidence type="ECO:0000313" key="3">
    <source>
        <dbReference type="Proteomes" id="UP000185936"/>
    </source>
</evidence>
<dbReference type="STRING" id="308853.SAMN05421752_12313"/>
<dbReference type="InterPro" id="IPR014729">
    <property type="entry name" value="Rossmann-like_a/b/a_fold"/>
</dbReference>
<dbReference type="RefSeq" id="WP_076610774.1">
    <property type="nucleotide sequence ID" value="NZ_FTNR01000023.1"/>
</dbReference>
<sequence>MDTILLPVTSHTGWARDLAAAAAETEAGTKTKAIVMHLFEDGEAETTRSNLDYPVDETLTLDELATRKRGVSATTDVLEDAGIDVQVQGHNGGDEPAGEIVATAEREDADRIYLYSRKRSPAGKAVFGSTIQRVLLNASCPVVVYPFGAR</sequence>
<gene>
    <name evidence="2" type="ORF">SAMN05421752_12313</name>
</gene>
<dbReference type="Gene3D" id="3.40.50.620">
    <property type="entry name" value="HUPs"/>
    <property type="match status" value="1"/>
</dbReference>
<reference evidence="3" key="1">
    <citation type="submission" date="2017-01" db="EMBL/GenBank/DDBJ databases">
        <authorList>
            <person name="Varghese N."/>
            <person name="Submissions S."/>
        </authorList>
    </citation>
    <scope>NUCLEOTIDE SEQUENCE [LARGE SCALE GENOMIC DNA]</scope>
    <source>
        <strain evidence="3">type strain: HArc-</strain>
    </source>
</reference>
<feature type="domain" description="UspA" evidence="1">
    <location>
        <begin position="2"/>
        <end position="146"/>
    </location>
</feature>
<dbReference type="InterPro" id="IPR006016">
    <property type="entry name" value="UspA"/>
</dbReference>
<evidence type="ECO:0000313" key="2">
    <source>
        <dbReference type="EMBL" id="SIS19514.1"/>
    </source>
</evidence>
<dbReference type="CDD" id="cd00293">
    <property type="entry name" value="USP-like"/>
    <property type="match status" value="1"/>
</dbReference>
<dbReference type="Proteomes" id="UP000185936">
    <property type="component" value="Unassembled WGS sequence"/>
</dbReference>
<accession>A0A1N7H3U4</accession>
<proteinExistence type="predicted"/>
<name>A0A1N7H3U4_9EURY</name>
<dbReference type="SUPFAM" id="SSF52402">
    <property type="entry name" value="Adenine nucleotide alpha hydrolases-like"/>
    <property type="match status" value="1"/>
</dbReference>
<evidence type="ECO:0000259" key="1">
    <source>
        <dbReference type="Pfam" id="PF00582"/>
    </source>
</evidence>
<protein>
    <submittedName>
        <fullName evidence="2">Nucleotide-binding universal stress protein, UspA family</fullName>
    </submittedName>
</protein>
<keyword evidence="3" id="KW-1185">Reference proteome</keyword>
<organism evidence="2 3">
    <name type="scientific">Natronorubrum thiooxidans</name>
    <dbReference type="NCBI Taxonomy" id="308853"/>
    <lineage>
        <taxon>Archaea</taxon>
        <taxon>Methanobacteriati</taxon>
        <taxon>Methanobacteriota</taxon>
        <taxon>Stenosarchaea group</taxon>
        <taxon>Halobacteria</taxon>
        <taxon>Halobacteriales</taxon>
        <taxon>Natrialbaceae</taxon>
        <taxon>Natronorubrum</taxon>
    </lineage>
</organism>
<dbReference type="EMBL" id="FTNR01000023">
    <property type="protein sequence ID" value="SIS19514.1"/>
    <property type="molecule type" value="Genomic_DNA"/>
</dbReference>